<dbReference type="Pfam" id="PF00515">
    <property type="entry name" value="TPR_1"/>
    <property type="match status" value="1"/>
</dbReference>
<dbReference type="InterPro" id="IPR019734">
    <property type="entry name" value="TPR_rpt"/>
</dbReference>
<evidence type="ECO:0000256" key="1">
    <source>
        <dbReference type="PROSITE-ProRule" id="PRU00339"/>
    </source>
</evidence>
<protein>
    <submittedName>
        <fullName evidence="2">Uncharacterized protein</fullName>
    </submittedName>
</protein>
<dbReference type="Gene3D" id="1.25.40.10">
    <property type="entry name" value="Tetratricopeptide repeat domain"/>
    <property type="match status" value="1"/>
</dbReference>
<gene>
    <name evidence="2" type="ORF">HMPREF1090_01777</name>
</gene>
<dbReference type="SMART" id="SM00028">
    <property type="entry name" value="TPR"/>
    <property type="match status" value="1"/>
</dbReference>
<name>A0A0E2HR34_9FIRM</name>
<dbReference type="InterPro" id="IPR011990">
    <property type="entry name" value="TPR-like_helical_dom_sf"/>
</dbReference>
<dbReference type="RefSeq" id="WP_002583703.1">
    <property type="nucleotide sequence ID" value="NZ_KB851018.1"/>
</dbReference>
<dbReference type="HOGENOM" id="CLU_085956_1_0_9"/>
<accession>A0A0E2HR34</accession>
<dbReference type="AlphaFoldDB" id="A0A0E2HR34"/>
<keyword evidence="1" id="KW-0802">TPR repeat</keyword>
<proteinExistence type="predicted"/>
<dbReference type="Proteomes" id="UP000013085">
    <property type="component" value="Unassembled WGS sequence"/>
</dbReference>
<comment type="caution">
    <text evidence="2">The sequence shown here is derived from an EMBL/GenBank/DDBJ whole genome shotgun (WGS) entry which is preliminary data.</text>
</comment>
<dbReference type="PROSITE" id="PS50005">
    <property type="entry name" value="TPR"/>
    <property type="match status" value="1"/>
</dbReference>
<sequence length="270" mass="31829">MSLILCRQEPVKHPYYIDVLGIHIHSSQELCYIVYNHPVLVMDDFLDDLLIDFIRKDLDMDYLAGRMEKLVETGARPEEVLALFLSECDYYSDKEIQKFKQTTAALRALHPAQYEKQRADYMFVQRQYGKAAARYGKILEYPRDKVVEDLFLAKVYNNLGACYAMMFQFHKALSCYDKAYELGKDDALLKRIYFLTVFAPELDVKDRYQSVFTDERKRKWSEEIELAALEAGQAEEVRALRALFKKDPIKRMSGAAEMVRRWKQEYRMMV</sequence>
<reference evidence="2 3" key="1">
    <citation type="submission" date="2013-01" db="EMBL/GenBank/DDBJ databases">
        <title>The Genome Sequence of Clostridium clostridioforme 90A8.</title>
        <authorList>
            <consortium name="The Broad Institute Genome Sequencing Platform"/>
            <person name="Earl A."/>
            <person name="Ward D."/>
            <person name="Feldgarden M."/>
            <person name="Gevers D."/>
            <person name="Courvalin P."/>
            <person name="Lambert T."/>
            <person name="Walker B."/>
            <person name="Young S.K."/>
            <person name="Zeng Q."/>
            <person name="Gargeya S."/>
            <person name="Fitzgerald M."/>
            <person name="Haas B."/>
            <person name="Abouelleil A."/>
            <person name="Alvarado L."/>
            <person name="Arachchi H.M."/>
            <person name="Berlin A.M."/>
            <person name="Chapman S.B."/>
            <person name="Dewar J."/>
            <person name="Goldberg J."/>
            <person name="Griggs A."/>
            <person name="Gujja S."/>
            <person name="Hansen M."/>
            <person name="Howarth C."/>
            <person name="Imamovic A."/>
            <person name="Larimer J."/>
            <person name="McCowan C."/>
            <person name="Murphy C."/>
            <person name="Neiman D."/>
            <person name="Pearson M."/>
            <person name="Priest M."/>
            <person name="Roberts A."/>
            <person name="Saif S."/>
            <person name="Shea T."/>
            <person name="Sisk P."/>
            <person name="Sykes S."/>
            <person name="Wortman J."/>
            <person name="Nusbaum C."/>
            <person name="Birren B."/>
        </authorList>
    </citation>
    <scope>NUCLEOTIDE SEQUENCE [LARGE SCALE GENOMIC DNA]</scope>
    <source>
        <strain evidence="2 3">90A8</strain>
    </source>
</reference>
<dbReference type="GeneID" id="57959756"/>
<dbReference type="SUPFAM" id="SSF48452">
    <property type="entry name" value="TPR-like"/>
    <property type="match status" value="1"/>
</dbReference>
<feature type="repeat" description="TPR" evidence="1">
    <location>
        <begin position="153"/>
        <end position="186"/>
    </location>
</feature>
<dbReference type="PATRIC" id="fig|999408.3.peg.1914"/>
<organism evidence="2 3">
    <name type="scientific">[Clostridium] clostridioforme 90A8</name>
    <dbReference type="NCBI Taxonomy" id="999408"/>
    <lineage>
        <taxon>Bacteria</taxon>
        <taxon>Bacillati</taxon>
        <taxon>Bacillota</taxon>
        <taxon>Clostridia</taxon>
        <taxon>Lachnospirales</taxon>
        <taxon>Lachnospiraceae</taxon>
        <taxon>Enterocloster</taxon>
    </lineage>
</organism>
<evidence type="ECO:0000313" key="3">
    <source>
        <dbReference type="Proteomes" id="UP000013085"/>
    </source>
</evidence>
<evidence type="ECO:0000313" key="2">
    <source>
        <dbReference type="EMBL" id="ENZ17477.1"/>
    </source>
</evidence>
<dbReference type="EMBL" id="AGYR01000014">
    <property type="protein sequence ID" value="ENZ17477.1"/>
    <property type="molecule type" value="Genomic_DNA"/>
</dbReference>